<dbReference type="GO" id="GO:0030695">
    <property type="term" value="F:GTPase regulator activity"/>
    <property type="evidence" value="ECO:0007669"/>
    <property type="project" value="UniProtKB-ARBA"/>
</dbReference>
<dbReference type="GO" id="GO:0046872">
    <property type="term" value="F:metal ion binding"/>
    <property type="evidence" value="ECO:0007669"/>
    <property type="project" value="UniProtKB-KW"/>
</dbReference>
<comment type="caution">
    <text evidence="9">The sequence shown here is derived from an EMBL/GenBank/DDBJ whole genome shotgun (WGS) entry which is preliminary data.</text>
</comment>
<dbReference type="PROSITE" id="PS50023">
    <property type="entry name" value="LIM_DOMAIN_2"/>
    <property type="match status" value="1"/>
</dbReference>
<dbReference type="OrthoDB" id="20689at2759"/>
<feature type="region of interest" description="Disordered" evidence="7">
    <location>
        <begin position="16"/>
        <end position="36"/>
    </location>
</feature>
<dbReference type="CDD" id="cd09391">
    <property type="entry name" value="LIM1_Lrg1p_like"/>
    <property type="match status" value="1"/>
</dbReference>
<evidence type="ECO:0000313" key="9">
    <source>
        <dbReference type="EMBL" id="KAJ3483371.1"/>
    </source>
</evidence>
<dbReference type="PROSITE" id="PS00478">
    <property type="entry name" value="LIM_DOMAIN_1"/>
    <property type="match status" value="1"/>
</dbReference>
<evidence type="ECO:0000256" key="1">
    <source>
        <dbReference type="ARBA" id="ARBA00004123"/>
    </source>
</evidence>
<evidence type="ECO:0000256" key="6">
    <source>
        <dbReference type="PROSITE-ProRule" id="PRU00125"/>
    </source>
</evidence>
<proteinExistence type="predicted"/>
<keyword evidence="3" id="KW-0677">Repeat</keyword>
<protein>
    <recommendedName>
        <fullName evidence="8">LIM zinc-binding domain-containing protein</fullName>
    </recommendedName>
</protein>
<evidence type="ECO:0000259" key="8">
    <source>
        <dbReference type="PROSITE" id="PS50023"/>
    </source>
</evidence>
<evidence type="ECO:0000256" key="2">
    <source>
        <dbReference type="ARBA" id="ARBA00022723"/>
    </source>
</evidence>
<dbReference type="PANTHER" id="PTHR24215">
    <property type="entry name" value="RHO-GTPASE-ACTIVATING PROTEIN LRG1"/>
    <property type="match status" value="1"/>
</dbReference>
<dbReference type="Proteomes" id="UP001148786">
    <property type="component" value="Unassembled WGS sequence"/>
</dbReference>
<keyword evidence="2 6" id="KW-0479">Metal-binding</keyword>
<keyword evidence="4 6" id="KW-0862">Zinc</keyword>
<dbReference type="SUPFAM" id="SSF57716">
    <property type="entry name" value="Glucocorticoid receptor-like (DNA-binding domain)"/>
    <property type="match status" value="2"/>
</dbReference>
<gene>
    <name evidence="9" type="ORF">NLJ89_g12069</name>
</gene>
<sequence>MTSIIIHLPQAPPTRLLLRGHQPRSSPRPLPQAPPKSPLLQAIQITPTITQVLPPTLTSRLQIQSPRHPQAYHPPCGKPMQGPFVRALGAVFHLNCFKCMDCGEVVASKFFPIDGPNGRQSPLCERDYFRRLNLICAKCGMALRGSYITACNKKFHVEHFTCSLCSTLFGPQDSYYEHDGDVYCHFHYSTRFATKCAGCNSAILKQFVEINRNMRDECWHPECYMINKFWNVKVSSRRPTSIEGNTEEPAYVEEEQRETPGSLKEKQVRMEQQVYRIWTVLSAFEESSAACISDMLRQVSNGAYLDAIRMAEKFILHVEVLFGTIDDLEFHFASLNMKGSYS</sequence>
<reference evidence="9" key="1">
    <citation type="submission" date="2022-07" db="EMBL/GenBank/DDBJ databases">
        <title>Genome Sequence of Agrocybe chaxingu.</title>
        <authorList>
            <person name="Buettner E."/>
        </authorList>
    </citation>
    <scope>NUCLEOTIDE SEQUENCE</scope>
    <source>
        <strain evidence="9">MP-N11</strain>
    </source>
</reference>
<dbReference type="AlphaFoldDB" id="A0A9W8MR04"/>
<evidence type="ECO:0000256" key="3">
    <source>
        <dbReference type="ARBA" id="ARBA00022737"/>
    </source>
</evidence>
<keyword evidence="10" id="KW-1185">Reference proteome</keyword>
<feature type="domain" description="LIM zinc-binding" evidence="8">
    <location>
        <begin position="134"/>
        <end position="194"/>
    </location>
</feature>
<accession>A0A9W8MR04</accession>
<dbReference type="PANTHER" id="PTHR24215:SF10">
    <property type="entry name" value="RHO-GTPASE-ACTIVATING PROTEIN LRG1"/>
    <property type="match status" value="1"/>
</dbReference>
<dbReference type="EMBL" id="JANKHO010003461">
    <property type="protein sequence ID" value="KAJ3483371.1"/>
    <property type="molecule type" value="Genomic_DNA"/>
</dbReference>
<organism evidence="9 10">
    <name type="scientific">Agrocybe chaxingu</name>
    <dbReference type="NCBI Taxonomy" id="84603"/>
    <lineage>
        <taxon>Eukaryota</taxon>
        <taxon>Fungi</taxon>
        <taxon>Dikarya</taxon>
        <taxon>Basidiomycota</taxon>
        <taxon>Agaricomycotina</taxon>
        <taxon>Agaricomycetes</taxon>
        <taxon>Agaricomycetidae</taxon>
        <taxon>Agaricales</taxon>
        <taxon>Agaricineae</taxon>
        <taxon>Strophariaceae</taxon>
        <taxon>Agrocybe</taxon>
    </lineage>
</organism>
<dbReference type="InterPro" id="IPR001781">
    <property type="entry name" value="Znf_LIM"/>
</dbReference>
<dbReference type="GO" id="GO:0005634">
    <property type="term" value="C:nucleus"/>
    <property type="evidence" value="ECO:0007669"/>
    <property type="project" value="UniProtKB-SubCell"/>
</dbReference>
<evidence type="ECO:0000256" key="4">
    <source>
        <dbReference type="ARBA" id="ARBA00022833"/>
    </source>
</evidence>
<dbReference type="SMART" id="SM00132">
    <property type="entry name" value="LIM"/>
    <property type="match status" value="2"/>
</dbReference>
<dbReference type="CDD" id="cd09392">
    <property type="entry name" value="LIM2_Lrg1p_like"/>
    <property type="match status" value="1"/>
</dbReference>
<keyword evidence="6" id="KW-0440">LIM domain</keyword>
<dbReference type="GO" id="GO:0030036">
    <property type="term" value="P:actin cytoskeleton organization"/>
    <property type="evidence" value="ECO:0007669"/>
    <property type="project" value="TreeGrafter"/>
</dbReference>
<evidence type="ECO:0000256" key="7">
    <source>
        <dbReference type="SAM" id="MobiDB-lite"/>
    </source>
</evidence>
<evidence type="ECO:0000313" key="10">
    <source>
        <dbReference type="Proteomes" id="UP001148786"/>
    </source>
</evidence>
<dbReference type="Pfam" id="PF00412">
    <property type="entry name" value="LIM"/>
    <property type="match status" value="2"/>
</dbReference>
<dbReference type="Gene3D" id="2.10.110.10">
    <property type="entry name" value="Cysteine Rich Protein"/>
    <property type="match status" value="3"/>
</dbReference>
<dbReference type="GO" id="GO:0005737">
    <property type="term" value="C:cytoplasm"/>
    <property type="evidence" value="ECO:0007669"/>
    <property type="project" value="TreeGrafter"/>
</dbReference>
<keyword evidence="5" id="KW-0539">Nucleus</keyword>
<comment type="subcellular location">
    <subcellularLocation>
        <location evidence="1">Nucleus</location>
    </subcellularLocation>
</comment>
<feature type="region of interest" description="Disordered" evidence="7">
    <location>
        <begin position="240"/>
        <end position="263"/>
    </location>
</feature>
<name>A0A9W8MR04_9AGAR</name>
<feature type="compositionally biased region" description="Pro residues" evidence="7">
    <location>
        <begin position="26"/>
        <end position="36"/>
    </location>
</feature>
<dbReference type="FunFam" id="2.10.110.10:FF:000058">
    <property type="entry name" value="Rho GTPase activator Lrg11"/>
    <property type="match status" value="1"/>
</dbReference>
<evidence type="ECO:0000256" key="5">
    <source>
        <dbReference type="ARBA" id="ARBA00023242"/>
    </source>
</evidence>